<accession>A0ACC2NW96</accession>
<dbReference type="Proteomes" id="UP001239111">
    <property type="component" value="Chromosome 2"/>
</dbReference>
<dbReference type="EMBL" id="CM056742">
    <property type="protein sequence ID" value="KAJ8675549.1"/>
    <property type="molecule type" value="Genomic_DNA"/>
</dbReference>
<name>A0ACC2NW96_9HYME</name>
<organism evidence="1 2">
    <name type="scientific">Eretmocerus hayati</name>
    <dbReference type="NCBI Taxonomy" id="131215"/>
    <lineage>
        <taxon>Eukaryota</taxon>
        <taxon>Metazoa</taxon>
        <taxon>Ecdysozoa</taxon>
        <taxon>Arthropoda</taxon>
        <taxon>Hexapoda</taxon>
        <taxon>Insecta</taxon>
        <taxon>Pterygota</taxon>
        <taxon>Neoptera</taxon>
        <taxon>Endopterygota</taxon>
        <taxon>Hymenoptera</taxon>
        <taxon>Apocrita</taxon>
        <taxon>Proctotrupomorpha</taxon>
        <taxon>Chalcidoidea</taxon>
        <taxon>Aphelinidae</taxon>
        <taxon>Aphelininae</taxon>
        <taxon>Eretmocerus</taxon>
    </lineage>
</organism>
<protein>
    <submittedName>
        <fullName evidence="1">Uncharacterized protein</fullName>
    </submittedName>
</protein>
<keyword evidence="2" id="KW-1185">Reference proteome</keyword>
<comment type="caution">
    <text evidence="1">The sequence shown here is derived from an EMBL/GenBank/DDBJ whole genome shotgun (WGS) entry which is preliminary data.</text>
</comment>
<proteinExistence type="predicted"/>
<gene>
    <name evidence="1" type="ORF">QAD02_011335</name>
</gene>
<reference evidence="1" key="1">
    <citation type="submission" date="2023-04" db="EMBL/GenBank/DDBJ databases">
        <title>A chromosome-level genome assembly of the parasitoid wasp Eretmocerus hayati.</title>
        <authorList>
            <person name="Zhong Y."/>
            <person name="Liu S."/>
            <person name="Liu Y."/>
        </authorList>
    </citation>
    <scope>NUCLEOTIDE SEQUENCE</scope>
    <source>
        <strain evidence="1">ZJU_SS_LIU_2023</strain>
    </source>
</reference>
<evidence type="ECO:0000313" key="2">
    <source>
        <dbReference type="Proteomes" id="UP001239111"/>
    </source>
</evidence>
<evidence type="ECO:0000313" key="1">
    <source>
        <dbReference type="EMBL" id="KAJ8675549.1"/>
    </source>
</evidence>
<sequence length="195" mass="22208">MKGLEINDNDLEKSKSRVSNIMTMLCLLGCIPNADIARTIRHKSLMYALQPIKVGTPLIIYNASPTIYRSTPKLLRQIKHQMLYKVPCECRACTENWTEESMKSTDFCYASGVNLTALGLFMQEYESIMTEWETNVSPHKPSYPDLRIVTRANNLAREAWKHIPVQSAMAKIFADLTVCITNTFHNPDKNIFTTS</sequence>